<feature type="transmembrane region" description="Helical" evidence="6">
    <location>
        <begin position="83"/>
        <end position="100"/>
    </location>
</feature>
<keyword evidence="4 6" id="KW-0472">Membrane</keyword>
<feature type="transmembrane region" description="Helical" evidence="6">
    <location>
        <begin position="6"/>
        <end position="29"/>
    </location>
</feature>
<evidence type="ECO:0000256" key="3">
    <source>
        <dbReference type="ARBA" id="ARBA00022989"/>
    </source>
</evidence>
<feature type="transmembrane region" description="Helical" evidence="6">
    <location>
        <begin position="41"/>
        <end position="63"/>
    </location>
</feature>
<organism evidence="7 8">
    <name type="scientific">Klebsormidium nitens</name>
    <name type="common">Green alga</name>
    <name type="synonym">Ulothrix nitens</name>
    <dbReference type="NCBI Taxonomy" id="105231"/>
    <lineage>
        <taxon>Eukaryota</taxon>
        <taxon>Viridiplantae</taxon>
        <taxon>Streptophyta</taxon>
        <taxon>Klebsormidiophyceae</taxon>
        <taxon>Klebsormidiales</taxon>
        <taxon>Klebsormidiaceae</taxon>
        <taxon>Klebsormidium</taxon>
    </lineage>
</organism>
<evidence type="ECO:0000313" key="7">
    <source>
        <dbReference type="EMBL" id="GAQ86166.1"/>
    </source>
</evidence>
<dbReference type="OrthoDB" id="448280at2759"/>
<dbReference type="GO" id="GO:0071577">
    <property type="term" value="P:zinc ion transmembrane transport"/>
    <property type="evidence" value="ECO:0000318"/>
    <property type="project" value="GO_Central"/>
</dbReference>
<keyword evidence="3 6" id="KW-1133">Transmembrane helix</keyword>
<evidence type="ECO:0000256" key="1">
    <source>
        <dbReference type="ARBA" id="ARBA00004141"/>
    </source>
</evidence>
<comment type="subcellular location">
    <subcellularLocation>
        <location evidence="1">Membrane</location>
        <topology evidence="1">Multi-pass membrane protein</topology>
    </subcellularLocation>
</comment>
<name>A0A1Y1IBS7_KLENI</name>
<feature type="region of interest" description="Disordered" evidence="5">
    <location>
        <begin position="233"/>
        <end position="324"/>
    </location>
</feature>
<evidence type="ECO:0000256" key="2">
    <source>
        <dbReference type="ARBA" id="ARBA00022692"/>
    </source>
</evidence>
<sequence>MEGMSVIAFKLCSVGTILVISLVGSFLPLKLRTVSAEKRNMVTDLSRFFTAGVFLGVGLIHMLPEAADNLQKLGIGRVGKRNFPVAYLICALGVVIIWFLEQHTFRDRSRMMAVAANAHKRGGASICFVRVEPVSTYGMIVDSSDGSRSPVVRIRPAPPSYVPPLLQNVDETRALLLPAEGVSSGRGVWEESEAVRTGPPAEDVRLLIPLEGQQPVVEGGKEVLIPVRSLREAGTGGSGEVRIGGESQGSDLEAGGAAVSGNLKKAGRRSSGDDGHSCSSHSSLHRTGSGPEGGGSLSRENSAKRAKGGQRRGGAKLKRNESGSLWSPQAINCPVVLHEDLFTHPEHRHRHTHSEPGGHSGHSHEGFVSPPCPPDDHRQLHHHSHTAEHHHVMLSGGSGMAYILASLFSLHSFVVGAAFGIGREIDQGAISLLIAVLAHKGTEAFSVGVQFAAEGVPLSRVVTIMLLYCAMTPLGVFVGMAELLVRGTTGRIVESITQAFGAGTVLYIVMMQLTDQDGMGALPNRWVQAALILLGLGIMSAVALVA</sequence>
<keyword evidence="2 6" id="KW-0812">Transmembrane</keyword>
<evidence type="ECO:0000256" key="6">
    <source>
        <dbReference type="SAM" id="Phobius"/>
    </source>
</evidence>
<feature type="transmembrane region" description="Helical" evidence="6">
    <location>
        <begin position="401"/>
        <end position="422"/>
    </location>
</feature>
<dbReference type="GO" id="GO:0005886">
    <property type="term" value="C:plasma membrane"/>
    <property type="evidence" value="ECO:0000318"/>
    <property type="project" value="GO_Central"/>
</dbReference>
<feature type="transmembrane region" description="Helical" evidence="6">
    <location>
        <begin position="496"/>
        <end position="514"/>
    </location>
</feature>
<reference evidence="7 8" key="1">
    <citation type="journal article" date="2014" name="Nat. Commun.">
        <title>Klebsormidium flaccidum genome reveals primary factors for plant terrestrial adaptation.</title>
        <authorList>
            <person name="Hori K."/>
            <person name="Maruyama F."/>
            <person name="Fujisawa T."/>
            <person name="Togashi T."/>
            <person name="Yamamoto N."/>
            <person name="Seo M."/>
            <person name="Sato S."/>
            <person name="Yamada T."/>
            <person name="Mori H."/>
            <person name="Tajima N."/>
            <person name="Moriyama T."/>
            <person name="Ikeuchi M."/>
            <person name="Watanabe M."/>
            <person name="Wada H."/>
            <person name="Kobayashi K."/>
            <person name="Saito M."/>
            <person name="Masuda T."/>
            <person name="Sasaki-Sekimoto Y."/>
            <person name="Mashiguchi K."/>
            <person name="Awai K."/>
            <person name="Shimojima M."/>
            <person name="Masuda S."/>
            <person name="Iwai M."/>
            <person name="Nobusawa T."/>
            <person name="Narise T."/>
            <person name="Kondo S."/>
            <person name="Saito H."/>
            <person name="Sato R."/>
            <person name="Murakawa M."/>
            <person name="Ihara Y."/>
            <person name="Oshima-Yamada Y."/>
            <person name="Ohtaka K."/>
            <person name="Satoh M."/>
            <person name="Sonobe K."/>
            <person name="Ishii M."/>
            <person name="Ohtani R."/>
            <person name="Kanamori-Sato M."/>
            <person name="Honoki R."/>
            <person name="Miyazaki D."/>
            <person name="Mochizuki H."/>
            <person name="Umetsu J."/>
            <person name="Higashi K."/>
            <person name="Shibata D."/>
            <person name="Kamiya Y."/>
            <person name="Sato N."/>
            <person name="Nakamura Y."/>
            <person name="Tabata S."/>
            <person name="Ida S."/>
            <person name="Kurokawa K."/>
            <person name="Ohta H."/>
        </authorList>
    </citation>
    <scope>NUCLEOTIDE SEQUENCE [LARGE SCALE GENOMIC DNA]</scope>
    <source>
        <strain evidence="7 8">NIES-2285</strain>
    </source>
</reference>
<dbReference type="STRING" id="105231.A0A1Y1IBS7"/>
<feature type="transmembrane region" description="Helical" evidence="6">
    <location>
        <begin position="461"/>
        <end position="484"/>
    </location>
</feature>
<protein>
    <submittedName>
        <fullName evidence="7">Uncharacterized protein</fullName>
    </submittedName>
</protein>
<dbReference type="PANTHER" id="PTHR11040:SF212">
    <property type="entry name" value="ZINC_IRON PERMEASE"/>
    <property type="match status" value="1"/>
</dbReference>
<feature type="region of interest" description="Disordered" evidence="5">
    <location>
        <begin position="346"/>
        <end position="389"/>
    </location>
</feature>
<evidence type="ECO:0000313" key="8">
    <source>
        <dbReference type="Proteomes" id="UP000054558"/>
    </source>
</evidence>
<dbReference type="Proteomes" id="UP000054558">
    <property type="component" value="Unassembled WGS sequence"/>
</dbReference>
<dbReference type="Pfam" id="PF02535">
    <property type="entry name" value="Zip"/>
    <property type="match status" value="2"/>
</dbReference>
<proteinExistence type="predicted"/>
<dbReference type="InterPro" id="IPR003689">
    <property type="entry name" value="ZIP"/>
</dbReference>
<evidence type="ECO:0000256" key="5">
    <source>
        <dbReference type="SAM" id="MobiDB-lite"/>
    </source>
</evidence>
<keyword evidence="8" id="KW-1185">Reference proteome</keyword>
<dbReference type="OMA" id="SMYRVQI"/>
<dbReference type="AlphaFoldDB" id="A0A1Y1IBS7"/>
<dbReference type="PANTHER" id="PTHR11040">
    <property type="entry name" value="ZINC/IRON TRANSPORTER"/>
    <property type="match status" value="1"/>
</dbReference>
<gene>
    <name evidence="7" type="ORF">KFL_002740050</name>
</gene>
<dbReference type="GO" id="GO:0005385">
    <property type="term" value="F:zinc ion transmembrane transporter activity"/>
    <property type="evidence" value="ECO:0000318"/>
    <property type="project" value="GO_Central"/>
</dbReference>
<feature type="compositionally biased region" description="Low complexity" evidence="5">
    <location>
        <begin position="277"/>
        <end position="289"/>
    </location>
</feature>
<feature type="compositionally biased region" description="Basic residues" evidence="5">
    <location>
        <begin position="304"/>
        <end position="317"/>
    </location>
</feature>
<feature type="transmembrane region" description="Helical" evidence="6">
    <location>
        <begin position="526"/>
        <end position="545"/>
    </location>
</feature>
<accession>A0A1Y1IBS7</accession>
<evidence type="ECO:0000256" key="4">
    <source>
        <dbReference type="ARBA" id="ARBA00023136"/>
    </source>
</evidence>
<dbReference type="EMBL" id="DF237223">
    <property type="protein sequence ID" value="GAQ86166.1"/>
    <property type="molecule type" value="Genomic_DNA"/>
</dbReference>